<organism evidence="1 2">
    <name type="scientific">Planobispora siamensis</name>
    <dbReference type="NCBI Taxonomy" id="936338"/>
    <lineage>
        <taxon>Bacteria</taxon>
        <taxon>Bacillati</taxon>
        <taxon>Actinomycetota</taxon>
        <taxon>Actinomycetes</taxon>
        <taxon>Streptosporangiales</taxon>
        <taxon>Streptosporangiaceae</taxon>
        <taxon>Planobispora</taxon>
    </lineage>
</organism>
<sequence>MALAGQRQLESGPDRRVVFNEENAGHLVIILATSYSSHHVMRLLPEVYVTA</sequence>
<accession>A0A8J3SCC4</accession>
<dbReference type="Proteomes" id="UP000619788">
    <property type="component" value="Unassembled WGS sequence"/>
</dbReference>
<proteinExistence type="predicted"/>
<dbReference type="AlphaFoldDB" id="A0A8J3SCC4"/>
<evidence type="ECO:0000313" key="2">
    <source>
        <dbReference type="Proteomes" id="UP000619788"/>
    </source>
</evidence>
<evidence type="ECO:0000313" key="1">
    <source>
        <dbReference type="EMBL" id="GIH91523.1"/>
    </source>
</evidence>
<reference evidence="1 2" key="1">
    <citation type="submission" date="2021-01" db="EMBL/GenBank/DDBJ databases">
        <title>Whole genome shotgun sequence of Planobispora siamensis NBRC 107568.</title>
        <authorList>
            <person name="Komaki H."/>
            <person name="Tamura T."/>
        </authorList>
    </citation>
    <scope>NUCLEOTIDE SEQUENCE [LARGE SCALE GENOMIC DNA]</scope>
    <source>
        <strain evidence="1 2">NBRC 107568</strain>
    </source>
</reference>
<gene>
    <name evidence="1" type="ORF">Psi01_21530</name>
</gene>
<dbReference type="EMBL" id="BOOJ01000021">
    <property type="protein sequence ID" value="GIH91523.1"/>
    <property type="molecule type" value="Genomic_DNA"/>
</dbReference>
<name>A0A8J3SCC4_9ACTN</name>
<comment type="caution">
    <text evidence="1">The sequence shown here is derived from an EMBL/GenBank/DDBJ whole genome shotgun (WGS) entry which is preliminary data.</text>
</comment>
<protein>
    <submittedName>
        <fullName evidence="1">Uncharacterized protein</fullName>
    </submittedName>
</protein>
<keyword evidence="2" id="KW-1185">Reference proteome</keyword>